<dbReference type="AlphaFoldDB" id="T5AIE2"/>
<dbReference type="EMBL" id="KE652315">
    <property type="protein sequence ID" value="EQL02369.1"/>
    <property type="molecule type" value="Genomic_DNA"/>
</dbReference>
<proteinExistence type="predicted"/>
<name>T5AIE2_OPHSC</name>
<accession>T5AIE2</accession>
<evidence type="ECO:0000313" key="1">
    <source>
        <dbReference type="EMBL" id="EQL02369.1"/>
    </source>
</evidence>
<dbReference type="HOGENOM" id="CLU_1511053_0_0_1"/>
<protein>
    <submittedName>
        <fullName evidence="1">Uncharacterized protein</fullName>
    </submittedName>
</protein>
<evidence type="ECO:0000313" key="2">
    <source>
        <dbReference type="Proteomes" id="UP000019374"/>
    </source>
</evidence>
<sequence length="178" mass="18974">MGSRFYIVALVAAVMVAAGLAVASLTTRVMAVLCFEAQTADAASDTRLAFLLGLPSRNEWWPAGGHSRDDSLAPIRGSPATALRGQSDTFTYGFTAESPGCCCPQGKATLSTRLVSRQLEPGGDARPLAPAEAYTEARTCLSGVTLTSWTNTMLRRLTTVETRRGPFVLATAPRTFYH</sequence>
<organism evidence="1 2">
    <name type="scientific">Ophiocordyceps sinensis (strain Co18 / CGMCC 3.14243)</name>
    <name type="common">Yarsagumba caterpillar fungus</name>
    <name type="synonym">Hirsutella sinensis</name>
    <dbReference type="NCBI Taxonomy" id="911162"/>
    <lineage>
        <taxon>Eukaryota</taxon>
        <taxon>Fungi</taxon>
        <taxon>Dikarya</taxon>
        <taxon>Ascomycota</taxon>
        <taxon>Pezizomycotina</taxon>
        <taxon>Sordariomycetes</taxon>
        <taxon>Hypocreomycetidae</taxon>
        <taxon>Hypocreales</taxon>
        <taxon>Ophiocordycipitaceae</taxon>
        <taxon>Ophiocordyceps</taxon>
    </lineage>
</organism>
<dbReference type="Proteomes" id="UP000019374">
    <property type="component" value="Unassembled WGS sequence"/>
</dbReference>
<reference evidence="1 2" key="1">
    <citation type="journal article" date="2013" name="Chin. Sci. Bull.">
        <title>Genome survey uncovers the secrets of sex and lifestyle in caterpillar fungus.</title>
        <authorList>
            <person name="Hu X."/>
            <person name="Zhang Y."/>
            <person name="Xiao G."/>
            <person name="Zheng P."/>
            <person name="Xia Y."/>
            <person name="Zhang X."/>
            <person name="St Leger R.J."/>
            <person name="Liu X."/>
            <person name="Wang C."/>
        </authorList>
    </citation>
    <scope>NUCLEOTIDE SEQUENCE [LARGE SCALE GENOMIC DNA]</scope>
    <source>
        <strain evidence="2">Co18 / CGMCC 3.14243</strain>
        <tissue evidence="1">Fruit-body</tissue>
    </source>
</reference>
<gene>
    <name evidence="1" type="ORF">OCS_01912</name>
</gene>